<feature type="region of interest" description="Disordered" evidence="1">
    <location>
        <begin position="300"/>
        <end position="326"/>
    </location>
</feature>
<feature type="compositionally biased region" description="Basic residues" evidence="1">
    <location>
        <begin position="317"/>
        <end position="326"/>
    </location>
</feature>
<gene>
    <name evidence="2" type="ORF">PGLA1383_LOCUS7840</name>
    <name evidence="3" type="ORF">PGLA2088_LOCUS45786</name>
</gene>
<evidence type="ECO:0000313" key="2">
    <source>
        <dbReference type="EMBL" id="CAE8589060.1"/>
    </source>
</evidence>
<reference evidence="3" key="1">
    <citation type="submission" date="2021-02" db="EMBL/GenBank/DDBJ databases">
        <authorList>
            <person name="Dougan E. K."/>
            <person name="Rhodes N."/>
            <person name="Thang M."/>
            <person name="Chan C."/>
        </authorList>
    </citation>
    <scope>NUCLEOTIDE SEQUENCE</scope>
</reference>
<protein>
    <submittedName>
        <fullName evidence="3">Uncharacterized protein</fullName>
    </submittedName>
</protein>
<comment type="caution">
    <text evidence="3">The sequence shown here is derived from an EMBL/GenBank/DDBJ whole genome shotgun (WGS) entry which is preliminary data.</text>
</comment>
<evidence type="ECO:0000313" key="3">
    <source>
        <dbReference type="EMBL" id="CAE8730584.1"/>
    </source>
</evidence>
<sequence length="326" mass="34515">MYSKLSPNPTCSLSATICSSSERHTTQIRQPPLGINHQASTMGSDASEGLPSLRPGVLVEVHGLESENGRLMNGKRGTIKQHFAEKGRFEVELGSGKLASLRPENLRRVEVKSRWAQASEAGETAADPAEASLPFKPGQRVEVVGLESESGKQMNGKSGIVTRYLKDKCRFQVELGLANLGSLRAENLKEAAPKAEASPSPSAPATVRSPAVGQPSADAAAASVSAPGDDWPEGLAFKAGHCVEVFGLDSELGRELNGEKGIVVSYDKAKDRIGVRVGDEVKNIRCANLKKVDFSFAAAEAGDAEAPEAEAPEPRSRSRSRSRGSS</sequence>
<dbReference type="Proteomes" id="UP000654075">
    <property type="component" value="Unassembled WGS sequence"/>
</dbReference>
<proteinExistence type="predicted"/>
<feature type="region of interest" description="Disordered" evidence="1">
    <location>
        <begin position="191"/>
        <end position="226"/>
    </location>
</feature>
<evidence type="ECO:0000256" key="1">
    <source>
        <dbReference type="SAM" id="MobiDB-lite"/>
    </source>
</evidence>
<feature type="compositionally biased region" description="Low complexity" evidence="1">
    <location>
        <begin position="194"/>
        <end position="226"/>
    </location>
</feature>
<evidence type="ECO:0000313" key="4">
    <source>
        <dbReference type="Proteomes" id="UP000626109"/>
    </source>
</evidence>
<name>A0A813LKW8_POLGL</name>
<evidence type="ECO:0000313" key="5">
    <source>
        <dbReference type="Proteomes" id="UP000654075"/>
    </source>
</evidence>
<feature type="compositionally biased region" description="Acidic residues" evidence="1">
    <location>
        <begin position="302"/>
        <end position="311"/>
    </location>
</feature>
<dbReference type="EMBL" id="CAJNNW010035865">
    <property type="protein sequence ID" value="CAE8730584.1"/>
    <property type="molecule type" value="Genomic_DNA"/>
</dbReference>
<dbReference type="OrthoDB" id="445108at2759"/>
<accession>A0A813LKW8</accession>
<dbReference type="Proteomes" id="UP000626109">
    <property type="component" value="Unassembled WGS sequence"/>
</dbReference>
<keyword evidence="5" id="KW-1185">Reference proteome</keyword>
<dbReference type="EMBL" id="CAJNNV010003462">
    <property type="protein sequence ID" value="CAE8589060.1"/>
    <property type="molecule type" value="Genomic_DNA"/>
</dbReference>
<organism evidence="3 4">
    <name type="scientific">Polarella glacialis</name>
    <name type="common">Dinoflagellate</name>
    <dbReference type="NCBI Taxonomy" id="89957"/>
    <lineage>
        <taxon>Eukaryota</taxon>
        <taxon>Sar</taxon>
        <taxon>Alveolata</taxon>
        <taxon>Dinophyceae</taxon>
        <taxon>Suessiales</taxon>
        <taxon>Suessiaceae</taxon>
        <taxon>Polarella</taxon>
    </lineage>
</organism>
<dbReference type="AlphaFoldDB" id="A0A813LKW8"/>